<evidence type="ECO:0000256" key="4">
    <source>
        <dbReference type="ARBA" id="ARBA00022842"/>
    </source>
</evidence>
<dbReference type="GO" id="GO:0005737">
    <property type="term" value="C:cytoplasm"/>
    <property type="evidence" value="ECO:0007669"/>
    <property type="project" value="TreeGrafter"/>
</dbReference>
<dbReference type="GO" id="GO:0046872">
    <property type="term" value="F:metal ion binding"/>
    <property type="evidence" value="ECO:0007669"/>
    <property type="project" value="UniProtKB-KW"/>
</dbReference>
<dbReference type="OrthoDB" id="7066910at2"/>
<keyword evidence="4" id="KW-0460">Magnesium</keyword>
<comment type="cofactor">
    <cofactor evidence="1">
        <name>Mg(2+)</name>
        <dbReference type="ChEBI" id="CHEBI:18420"/>
    </cofactor>
</comment>
<evidence type="ECO:0000256" key="2">
    <source>
        <dbReference type="ARBA" id="ARBA00022723"/>
    </source>
</evidence>
<dbReference type="InterPro" id="IPR047198">
    <property type="entry name" value="DDP-like_NUDIX"/>
</dbReference>
<dbReference type="CDD" id="cd04666">
    <property type="entry name" value="NUDIX_DIPP2_like_Nudt4"/>
    <property type="match status" value="1"/>
</dbReference>
<keyword evidence="7" id="KW-1185">Reference proteome</keyword>
<reference evidence="6" key="1">
    <citation type="submission" date="2018-05" db="EMBL/GenBank/DDBJ databases">
        <title>Reclassification of Methylarcula marina and Methylarcula terricola as Paracoccus methylarcula sp.nov., comb.nov. and Paracoccus terricola comb.nov.</title>
        <authorList>
            <person name="Shmareva M.N."/>
            <person name="Doronina N.V."/>
            <person name="Vasilenko O.V."/>
            <person name="Tarlachkov S.V."/>
            <person name="Trotsenko Y.A."/>
        </authorList>
    </citation>
    <scope>NUCLEOTIDE SEQUENCE [LARGE SCALE GENOMIC DNA]</scope>
    <source>
        <strain evidence="6">VKM B-2159</strain>
    </source>
</reference>
<dbReference type="PROSITE" id="PS51462">
    <property type="entry name" value="NUDIX"/>
    <property type="match status" value="1"/>
</dbReference>
<dbReference type="Pfam" id="PF00293">
    <property type="entry name" value="NUDIX"/>
    <property type="match status" value="1"/>
</dbReference>
<keyword evidence="2" id="KW-0479">Metal-binding</keyword>
<organism evidence="6 7">
    <name type="scientific">Paracoccus methylarcula</name>
    <dbReference type="NCBI Taxonomy" id="72022"/>
    <lineage>
        <taxon>Bacteria</taxon>
        <taxon>Pseudomonadati</taxon>
        <taxon>Pseudomonadota</taxon>
        <taxon>Alphaproteobacteria</taxon>
        <taxon>Rhodobacterales</taxon>
        <taxon>Paracoccaceae</taxon>
        <taxon>Paracoccus</taxon>
    </lineage>
</organism>
<dbReference type="Gene3D" id="3.90.79.10">
    <property type="entry name" value="Nucleoside Triphosphate Pyrophosphohydrolase"/>
    <property type="match status" value="1"/>
</dbReference>
<dbReference type="AlphaFoldDB" id="A0A422QSN1"/>
<evidence type="ECO:0000313" key="6">
    <source>
        <dbReference type="EMBL" id="RNF33030.1"/>
    </source>
</evidence>
<dbReference type="InterPro" id="IPR000086">
    <property type="entry name" value="NUDIX_hydrolase_dom"/>
</dbReference>
<dbReference type="InterPro" id="IPR015797">
    <property type="entry name" value="NUDIX_hydrolase-like_dom_sf"/>
</dbReference>
<sequence>MNMLRRSIRMLLGKRPLSLQVGALCLDPGTGRVLLVTSRGTGRWVIPKGWPMEGHSLPGAAAREAWEEAGVEGRITHEEIGRYSYDKEQDSGFSVPVEVAVFPLHVEKCRKSFPEAAERERRWFTPEEAIPMVAEPGLKTILRGLSQTRG</sequence>
<dbReference type="SUPFAM" id="SSF55811">
    <property type="entry name" value="Nudix"/>
    <property type="match status" value="1"/>
</dbReference>
<dbReference type="EMBL" id="PXNQ02000014">
    <property type="protein sequence ID" value="RNF33030.1"/>
    <property type="molecule type" value="Genomic_DNA"/>
</dbReference>
<comment type="caution">
    <text evidence="6">The sequence shown here is derived from an EMBL/GenBank/DDBJ whole genome shotgun (WGS) entry which is preliminary data.</text>
</comment>
<keyword evidence="3" id="KW-0378">Hydrolase</keyword>
<evidence type="ECO:0000259" key="5">
    <source>
        <dbReference type="PROSITE" id="PS51462"/>
    </source>
</evidence>
<feature type="domain" description="Nudix hydrolase" evidence="5">
    <location>
        <begin position="16"/>
        <end position="146"/>
    </location>
</feature>
<gene>
    <name evidence="6" type="ORF">A7A09_018755</name>
</gene>
<accession>A0A422QSN1</accession>
<evidence type="ECO:0000313" key="7">
    <source>
        <dbReference type="Proteomes" id="UP000238137"/>
    </source>
</evidence>
<dbReference type="PANTHER" id="PTHR12629">
    <property type="entry name" value="DIPHOSPHOINOSITOL POLYPHOSPHATE PHOSPHOHYDROLASE"/>
    <property type="match status" value="1"/>
</dbReference>
<evidence type="ECO:0000256" key="3">
    <source>
        <dbReference type="ARBA" id="ARBA00022801"/>
    </source>
</evidence>
<dbReference type="PANTHER" id="PTHR12629:SF0">
    <property type="entry name" value="DIPHOSPHOINOSITOL-POLYPHOSPHATE DIPHOSPHATASE"/>
    <property type="match status" value="1"/>
</dbReference>
<dbReference type="Proteomes" id="UP000238137">
    <property type="component" value="Unassembled WGS sequence"/>
</dbReference>
<evidence type="ECO:0000256" key="1">
    <source>
        <dbReference type="ARBA" id="ARBA00001946"/>
    </source>
</evidence>
<protein>
    <submittedName>
        <fullName evidence="6">NUDIX domain-containing protein</fullName>
    </submittedName>
</protein>
<name>A0A422QSN1_9RHOB</name>
<dbReference type="GO" id="GO:0016462">
    <property type="term" value="F:pyrophosphatase activity"/>
    <property type="evidence" value="ECO:0007669"/>
    <property type="project" value="InterPro"/>
</dbReference>
<proteinExistence type="predicted"/>